<dbReference type="Pfam" id="PF09954">
    <property type="entry name" value="DUF2188"/>
    <property type="match status" value="1"/>
</dbReference>
<reference evidence="1" key="1">
    <citation type="journal article" date="2021" name="PeerJ">
        <title>Extensive microbial diversity within the chicken gut microbiome revealed by metagenomics and culture.</title>
        <authorList>
            <person name="Gilroy R."/>
            <person name="Ravi A."/>
            <person name="Getino M."/>
            <person name="Pursley I."/>
            <person name="Horton D.L."/>
            <person name="Alikhan N.F."/>
            <person name="Baker D."/>
            <person name="Gharbi K."/>
            <person name="Hall N."/>
            <person name="Watson M."/>
            <person name="Adriaenssens E.M."/>
            <person name="Foster-Nyarko E."/>
            <person name="Jarju S."/>
            <person name="Secka A."/>
            <person name="Antonio M."/>
            <person name="Oren A."/>
            <person name="Chaudhuri R.R."/>
            <person name="La Ragione R."/>
            <person name="Hildebrand F."/>
            <person name="Pallen M.J."/>
        </authorList>
    </citation>
    <scope>NUCLEOTIDE SEQUENCE</scope>
    <source>
        <strain evidence="1">ChiHjej13B12-752</strain>
    </source>
</reference>
<proteinExistence type="predicted"/>
<dbReference type="EMBL" id="DXHR01000001">
    <property type="protein sequence ID" value="HIW11547.1"/>
    <property type="molecule type" value="Genomic_DNA"/>
</dbReference>
<name>A0A9D1QG44_9STAP</name>
<evidence type="ECO:0000313" key="1">
    <source>
        <dbReference type="EMBL" id="HIW11547.1"/>
    </source>
</evidence>
<dbReference type="InterPro" id="IPR018691">
    <property type="entry name" value="DUF2188"/>
</dbReference>
<dbReference type="AlphaFoldDB" id="A0A9D1QG44"/>
<comment type="caution">
    <text evidence="1">The sequence shown here is derived from an EMBL/GenBank/DDBJ whole genome shotgun (WGS) entry which is preliminary data.</text>
</comment>
<evidence type="ECO:0000313" key="2">
    <source>
        <dbReference type="Proteomes" id="UP000823989"/>
    </source>
</evidence>
<reference evidence="1" key="2">
    <citation type="submission" date="2021-04" db="EMBL/GenBank/DDBJ databases">
        <authorList>
            <person name="Gilroy R."/>
        </authorList>
    </citation>
    <scope>NUCLEOTIDE SEQUENCE</scope>
    <source>
        <strain evidence="1">ChiHjej13B12-752</strain>
    </source>
</reference>
<dbReference type="Proteomes" id="UP000823989">
    <property type="component" value="Unassembled WGS sequence"/>
</dbReference>
<gene>
    <name evidence="1" type="ORF">H9891_00060</name>
</gene>
<protein>
    <submittedName>
        <fullName evidence="1">DUF2188 domain-containing protein</fullName>
    </submittedName>
</protein>
<organism evidence="1 2">
    <name type="scientific">Candidatus Salinicoccus stercoripullorum</name>
    <dbReference type="NCBI Taxonomy" id="2838756"/>
    <lineage>
        <taxon>Bacteria</taxon>
        <taxon>Bacillati</taxon>
        <taxon>Bacillota</taxon>
        <taxon>Bacilli</taxon>
        <taxon>Bacillales</taxon>
        <taxon>Staphylococcaceae</taxon>
        <taxon>Salinicoccus</taxon>
    </lineage>
</organism>
<sequence length="82" mass="9134">MADERGNYFEEREGTEDARYHVVPGDDGQWAVKEEGKDEAVFTSDGKDDAVKEAKRQAEEAGTKAIIHDDGGQIEDQIEYDA</sequence>
<accession>A0A9D1QG44</accession>